<evidence type="ECO:0000256" key="1">
    <source>
        <dbReference type="SAM" id="Phobius"/>
    </source>
</evidence>
<dbReference type="HOGENOM" id="CLU_165478_0_0_6"/>
<name>A0A0H3HXR4_PECPM</name>
<reference evidence="2 5" key="1">
    <citation type="journal article" date="2012" name="J. Bacteriol.">
        <title>Genome sequence of Pectobacterium sp. strain SCC3193.</title>
        <authorList>
            <person name="Koskinen J.P."/>
            <person name="Laine P."/>
            <person name="Niemi O."/>
            <person name="Nykyri J."/>
            <person name="Harjunpaa H."/>
            <person name="Auvinen P."/>
            <person name="Paulin L."/>
            <person name="Pirhonen M."/>
            <person name="Palva T."/>
            <person name="Holm L."/>
        </authorList>
    </citation>
    <scope>NUCLEOTIDE SEQUENCE [LARGE SCALE GENOMIC DNA]</scope>
    <source>
        <strain evidence="2 5">SCC3193</strain>
    </source>
</reference>
<proteinExistence type="predicted"/>
<dbReference type="EMBL" id="CP003415">
    <property type="protein sequence ID" value="AFI88681.1"/>
    <property type="molecule type" value="Genomic_DNA"/>
</dbReference>
<feature type="transmembrane region" description="Helical" evidence="1">
    <location>
        <begin position="77"/>
        <end position="95"/>
    </location>
</feature>
<reference evidence="7" key="4">
    <citation type="submission" date="2023-07" db="EMBL/GenBank/DDBJ databases">
        <title>Identification of Pectobacterium versatile causing blackleg of potato from New York State with a whole genome sequencing approach.</title>
        <authorList>
            <person name="Ma X."/>
            <person name="Swingle B."/>
        </authorList>
    </citation>
    <scope>NUCLEOTIDE SEQUENCE [LARGE SCALE GENOMIC DNA]</scope>
    <source>
        <strain evidence="7">NY1588A</strain>
    </source>
</reference>
<dbReference type="EMBL" id="WABS01000056">
    <property type="protein sequence ID" value="MBI0556839.1"/>
    <property type="molecule type" value="Genomic_DNA"/>
</dbReference>
<reference evidence="2" key="2">
    <citation type="submission" date="2012-03" db="EMBL/GenBank/DDBJ databases">
        <authorList>
            <person name="Koskinen P."/>
            <person name="Laine P."/>
            <person name="Niemi O."/>
            <person name="Nykyri J."/>
            <person name="Harjunpaa H."/>
            <person name="Auvinen P."/>
            <person name="Paulin L."/>
            <person name="Pirhonen M."/>
            <person name="Palva T."/>
            <person name="Holm L."/>
        </authorList>
    </citation>
    <scope>NUCLEOTIDE SEQUENCE</scope>
    <source>
        <strain evidence="2">SCC3193</strain>
    </source>
</reference>
<dbReference type="OrthoDB" id="6424936at2"/>
<organism evidence="2 5">
    <name type="scientific">Pectobacterium parmentieri</name>
    <dbReference type="NCBI Taxonomy" id="1905730"/>
    <lineage>
        <taxon>Bacteria</taxon>
        <taxon>Pseudomonadati</taxon>
        <taxon>Pseudomonadota</taxon>
        <taxon>Gammaproteobacteria</taxon>
        <taxon>Enterobacterales</taxon>
        <taxon>Pectobacteriaceae</taxon>
        <taxon>Pectobacterium</taxon>
    </lineage>
</organism>
<evidence type="ECO:0000313" key="6">
    <source>
        <dbReference type="Proteomes" id="UP000269665"/>
    </source>
</evidence>
<evidence type="ECO:0000313" key="5">
    <source>
        <dbReference type="Proteomes" id="UP000008044"/>
    </source>
</evidence>
<reference evidence="4 6" key="3">
    <citation type="journal article" date="2018" name="BMC Genomics">
        <title>High genomic variability in the plant pathogenic bacterium Pectobacterium parmentieri deciphered from de novo assembled complete genomes.</title>
        <authorList>
            <person name="Zoledowska S."/>
            <person name="Motyka-Pomagruk A."/>
            <person name="Sledz W."/>
            <person name="Mengoni A."/>
            <person name="Lojkowska E."/>
        </authorList>
    </citation>
    <scope>NUCLEOTIDE SEQUENCE [LARGE SCALE GENOMIC DNA]</scope>
    <source>
        <strain evidence="4 6">IFB5626</strain>
    </source>
</reference>
<dbReference type="Proteomes" id="UP000269665">
    <property type="component" value="Unassembled WGS sequence"/>
</dbReference>
<dbReference type="Proteomes" id="UP001194579">
    <property type="component" value="Unassembled WGS sequence"/>
</dbReference>
<dbReference type="EMBL" id="PSZG01000001">
    <property type="protein sequence ID" value="RKO79023.1"/>
    <property type="molecule type" value="Genomic_DNA"/>
</dbReference>
<protein>
    <submittedName>
        <fullName evidence="4">DUF2645 domain-containing protein</fullName>
    </submittedName>
    <submittedName>
        <fullName evidence="3">DUF2645 family protein</fullName>
    </submittedName>
    <submittedName>
        <fullName evidence="2">Inner membrane protein yjeO</fullName>
    </submittedName>
</protein>
<feature type="transmembrane region" description="Helical" evidence="1">
    <location>
        <begin position="7"/>
        <end position="29"/>
    </location>
</feature>
<dbReference type="RefSeq" id="WP_014698666.1">
    <property type="nucleotide sequence ID" value="NC_017845.1"/>
</dbReference>
<keyword evidence="1" id="KW-0812">Transmembrane</keyword>
<keyword evidence="7" id="KW-1185">Reference proteome</keyword>
<sequence length="99" mass="11758">MQSYSKITYNITFYLYSFLCAMIILITSIRDYEGMVDGVEIKNLCEIPEGDSDGFFSFIIIPLSIPFFLVKRSIARTTTYIIILFYYLWSFYIRFNFCQ</sequence>
<accession>A0A0H3HXR4</accession>
<dbReference type="STRING" id="1905730.W5S_0555"/>
<dbReference type="KEGG" id="ppar:A8F97_15695"/>
<dbReference type="AlphaFoldDB" id="A0A0H3HXR4"/>
<dbReference type="eggNOG" id="ENOG502ZTFM">
    <property type="taxonomic scope" value="Bacteria"/>
</dbReference>
<gene>
    <name evidence="2" type="ordered locus">W5S_0555</name>
    <name evidence="4" type="ORF">C5E00_20825</name>
    <name evidence="3" type="ORF">F6Q06_20465</name>
</gene>
<evidence type="ECO:0000313" key="2">
    <source>
        <dbReference type="EMBL" id="AFI88681.1"/>
    </source>
</evidence>
<evidence type="ECO:0000313" key="4">
    <source>
        <dbReference type="EMBL" id="RKO79023.1"/>
    </source>
</evidence>
<evidence type="ECO:0000313" key="3">
    <source>
        <dbReference type="EMBL" id="MBI0556839.1"/>
    </source>
</evidence>
<reference evidence="3" key="5">
    <citation type="submission" date="2024-05" db="EMBL/GenBank/DDBJ databases">
        <title>Identification of Pectobacterium versatile causing blackleg of potato from New York State with a whole genome sequencing approach.</title>
        <authorList>
            <person name="Ma X."/>
            <person name="Swingle B."/>
        </authorList>
    </citation>
    <scope>NUCLEOTIDE SEQUENCE</scope>
    <source>
        <strain evidence="3">NY1588A</strain>
    </source>
</reference>
<dbReference type="Proteomes" id="UP000008044">
    <property type="component" value="Chromosome"/>
</dbReference>
<keyword evidence="1" id="KW-1133">Transmembrane helix</keyword>
<keyword evidence="1" id="KW-0472">Membrane</keyword>
<dbReference type="Pfam" id="PF10840">
    <property type="entry name" value="DUF2645"/>
    <property type="match status" value="1"/>
</dbReference>
<dbReference type="InterPro" id="IPR022553">
    <property type="entry name" value="DUF2645"/>
</dbReference>
<evidence type="ECO:0000313" key="7">
    <source>
        <dbReference type="Proteomes" id="UP001194579"/>
    </source>
</evidence>
<dbReference type="KEGG" id="pec:W5S_0555"/>